<organism evidence="1">
    <name type="scientific">Spongospora subterranea</name>
    <dbReference type="NCBI Taxonomy" id="70186"/>
    <lineage>
        <taxon>Eukaryota</taxon>
        <taxon>Sar</taxon>
        <taxon>Rhizaria</taxon>
        <taxon>Endomyxa</taxon>
        <taxon>Phytomyxea</taxon>
        <taxon>Plasmodiophorida</taxon>
        <taxon>Plasmodiophoridae</taxon>
        <taxon>Spongospora</taxon>
    </lineage>
</organism>
<sequence length="162" mass="19048">MHGHSARQHDMLTQLLSGRSAHQLLRKVCCLRRRFEDPIFSANRSHRRKARNLKANGKKIPIVEVSRSKKIVHHYFPTVRHCEPNHIDEVRIENSHYSFEGWGREQRERARERKEEQVPKSGRSHIIIHAPMTALHSRAENFDFIETITNDISNSLRPCFLS</sequence>
<dbReference type="AlphaFoldDB" id="A0A0H5R4Y6"/>
<protein>
    <submittedName>
        <fullName evidence="1">Uncharacterized protein</fullName>
    </submittedName>
</protein>
<evidence type="ECO:0000313" key="1">
    <source>
        <dbReference type="EMBL" id="CRZ09213.1"/>
    </source>
</evidence>
<accession>A0A0H5R4Y6</accession>
<reference evidence="1" key="1">
    <citation type="submission" date="2015-04" db="EMBL/GenBank/DDBJ databases">
        <title>The genome sequence of the plant pathogenic Rhizarian Plasmodiophora brassicae reveals insights in its biotrophic life cycle and the origin of chitin synthesis.</title>
        <authorList>
            <person name="Schwelm A."/>
            <person name="Fogelqvist J."/>
            <person name="Knaust A."/>
            <person name="Julke S."/>
            <person name="Lilja T."/>
            <person name="Dhandapani V."/>
            <person name="Bonilla-Rosso G."/>
            <person name="Karlsson M."/>
            <person name="Shevchenko A."/>
            <person name="Choi S.R."/>
            <person name="Kim H.G."/>
            <person name="Park J.Y."/>
            <person name="Lim Y.P."/>
            <person name="Ludwig-Muller J."/>
            <person name="Dixelius C."/>
        </authorList>
    </citation>
    <scope>NUCLEOTIDE SEQUENCE</scope>
    <source>
        <tissue evidence="1">Potato root galls</tissue>
    </source>
</reference>
<name>A0A0H5R4Y6_9EUKA</name>
<dbReference type="EMBL" id="HACM01008771">
    <property type="protein sequence ID" value="CRZ09213.1"/>
    <property type="molecule type" value="Transcribed_RNA"/>
</dbReference>
<proteinExistence type="predicted"/>